<dbReference type="Pfam" id="PF01842">
    <property type="entry name" value="ACT"/>
    <property type="match status" value="1"/>
</dbReference>
<dbReference type="InterPro" id="IPR040217">
    <property type="entry name" value="ACR1-12"/>
</dbReference>
<dbReference type="Proteomes" id="UP000504607">
    <property type="component" value="Chromosome 13"/>
</dbReference>
<dbReference type="PANTHER" id="PTHR31096:SF7">
    <property type="entry name" value="ACT DOMAIN-CONTAINING PROTEIN ACR1"/>
    <property type="match status" value="1"/>
</dbReference>
<evidence type="ECO:0000259" key="4">
    <source>
        <dbReference type="PROSITE" id="PS51671"/>
    </source>
</evidence>
<feature type="domain" description="ACT" evidence="4">
    <location>
        <begin position="307"/>
        <end position="389"/>
    </location>
</feature>
<gene>
    <name evidence="6" type="primary">LOC105055860</name>
</gene>
<dbReference type="GO" id="GO:0016597">
    <property type="term" value="F:amino acid binding"/>
    <property type="evidence" value="ECO:0007669"/>
    <property type="project" value="UniProtKB-UniRule"/>
</dbReference>
<feature type="region of interest" description="Disordered" evidence="3">
    <location>
        <begin position="614"/>
        <end position="647"/>
    </location>
</feature>
<evidence type="ECO:0000256" key="1">
    <source>
        <dbReference type="ARBA" id="ARBA00022737"/>
    </source>
</evidence>
<evidence type="ECO:0000256" key="2">
    <source>
        <dbReference type="RuleBase" id="RU369043"/>
    </source>
</evidence>
<dbReference type="CDD" id="cd04897">
    <property type="entry name" value="ACT_ACR_3"/>
    <property type="match status" value="1"/>
</dbReference>
<evidence type="ECO:0000313" key="6">
    <source>
        <dbReference type="RefSeq" id="XP_019709889.1"/>
    </source>
</evidence>
<dbReference type="AlphaFoldDB" id="A0A6J0PQB8"/>
<keyword evidence="1 2" id="KW-0677">Repeat</keyword>
<feature type="compositionally biased region" description="Polar residues" evidence="3">
    <location>
        <begin position="48"/>
        <end position="57"/>
    </location>
</feature>
<dbReference type="PANTHER" id="PTHR31096">
    <property type="entry name" value="ACT DOMAIN-CONTAINING PROTEIN ACR4-RELATED"/>
    <property type="match status" value="1"/>
</dbReference>
<dbReference type="InterPro" id="IPR002912">
    <property type="entry name" value="ACT_dom"/>
</dbReference>
<reference evidence="6" key="1">
    <citation type="submission" date="2025-08" db="UniProtKB">
        <authorList>
            <consortium name="RefSeq"/>
        </authorList>
    </citation>
    <scope>IDENTIFICATION</scope>
</reference>
<dbReference type="SUPFAM" id="SSF55021">
    <property type="entry name" value="ACT-like"/>
    <property type="match status" value="3"/>
</dbReference>
<feature type="domain" description="ACT" evidence="4">
    <location>
        <begin position="544"/>
        <end position="624"/>
    </location>
</feature>
<proteinExistence type="predicted"/>
<feature type="compositionally biased region" description="Basic and acidic residues" evidence="3">
    <location>
        <begin position="627"/>
        <end position="646"/>
    </location>
</feature>
<dbReference type="InParanoid" id="A0A6J0PQB8"/>
<accession>A0A6J0PQB8</accession>
<evidence type="ECO:0000256" key="3">
    <source>
        <dbReference type="SAM" id="MobiDB-lite"/>
    </source>
</evidence>
<feature type="region of interest" description="Disordered" evidence="3">
    <location>
        <begin position="48"/>
        <end position="94"/>
    </location>
</feature>
<dbReference type="InterPro" id="IPR045865">
    <property type="entry name" value="ACT-like_dom_sf"/>
</dbReference>
<evidence type="ECO:0000313" key="5">
    <source>
        <dbReference type="Proteomes" id="UP000504607"/>
    </source>
</evidence>
<organism evidence="5 6">
    <name type="scientific">Elaeis guineensis var. tenera</name>
    <name type="common">Oil palm</name>
    <dbReference type="NCBI Taxonomy" id="51953"/>
    <lineage>
        <taxon>Eukaryota</taxon>
        <taxon>Viridiplantae</taxon>
        <taxon>Streptophyta</taxon>
        <taxon>Embryophyta</taxon>
        <taxon>Tracheophyta</taxon>
        <taxon>Spermatophyta</taxon>
        <taxon>Magnoliopsida</taxon>
        <taxon>Liliopsida</taxon>
        <taxon>Arecaceae</taxon>
        <taxon>Arecoideae</taxon>
        <taxon>Cocoseae</taxon>
        <taxon>Elaeidinae</taxon>
        <taxon>Elaeis</taxon>
    </lineage>
</organism>
<feature type="compositionally biased region" description="Basic residues" evidence="3">
    <location>
        <begin position="67"/>
        <end position="85"/>
    </location>
</feature>
<dbReference type="OrthoDB" id="2019938at2759"/>
<dbReference type="Gene3D" id="3.30.70.260">
    <property type="match status" value="1"/>
</dbReference>
<keyword evidence="5" id="KW-1185">Reference proteome</keyword>
<dbReference type="PROSITE" id="PS51671">
    <property type="entry name" value="ACT"/>
    <property type="match status" value="2"/>
</dbReference>
<name>A0A6J0PQB8_ELAGV</name>
<dbReference type="RefSeq" id="XP_019709889.1">
    <property type="nucleotide sequence ID" value="XM_019854330.2"/>
</dbReference>
<sequence length="669" mass="75360">MRMMSERKCSRVVEWGEPRQRARVRGCRSKRASRRTWAMELPRTNATRVQIRGSCSQGRIHGGAHGPARKRDRKEERKKRKRERLKRNEEKEKKKGAYGRSLLAAGIYRSLGSLPGPTARAISVSGTWWILRSACVCLFLALERIEKNEKFRERVCIDNETCEGCTLVKVDSANRHGILLDMVQVLTDLDLVISKSYISSDGGWLMDGIHRYFLCVYRYQTRNLRFACTPPVRVSQLTEICIHMYMDGGAVFHVTDHLGSKLTDPTLVRYIQQSLVAERSGVGPGEVRTCLGKLVGPGHQLASEHTALELTATDRPGLLSEISAVLTELACHVVGVHAWTHNERAACIAYVADRATGRAITDTARLAHIQDQVDSVVGAHQGPGERRWVRMFGPFPGRVHTERRLHQLMREDRDYEAGPPPPPADADQFAAANIEVRRNGWPSSSSMGMETRASIDSWMERGYSVVNIRSRDRPRLLFDTVCTLTDMQYLVFHAAVSSHGPLAIQEYYIRHMDGCTILDTESERQRVTRCLVAAVERRVSHGLRLDLCTRNRQGLLSDVTRAFRENGLSLTRAECTTRGETAVGTFYVTDAHGGEVDPERMEAVRREVGGSFNLEIKENPGWPPVKTSKDPSPSRRNNNPEEDRPKFSLGSLLWSRIERFSSNFGSIKS</sequence>
<comment type="function">
    <text evidence="2">Binds amino acids.</text>
</comment>
<protein>
    <recommendedName>
        <fullName evidence="2">ACT domain-containing protein ACR</fullName>
    </recommendedName>
    <alternativeName>
        <fullName evidence="2">Protein ACT DOMAIN REPEATS</fullName>
    </alternativeName>
</protein>